<feature type="region of interest" description="Disordered" evidence="1">
    <location>
        <begin position="938"/>
        <end position="970"/>
    </location>
</feature>
<dbReference type="Gene3D" id="3.90.70.10">
    <property type="entry name" value="Cysteine proteinases"/>
    <property type="match status" value="1"/>
</dbReference>
<feature type="region of interest" description="Disordered" evidence="1">
    <location>
        <begin position="1290"/>
        <end position="1340"/>
    </location>
</feature>
<feature type="region of interest" description="Disordered" evidence="1">
    <location>
        <begin position="1433"/>
        <end position="1464"/>
    </location>
</feature>
<dbReference type="Gene3D" id="1.20.1270.280">
    <property type="match status" value="1"/>
</dbReference>
<protein>
    <recommendedName>
        <fullName evidence="2">USP domain-containing protein</fullName>
    </recommendedName>
</protein>
<dbReference type="PROSITE" id="PS50235">
    <property type="entry name" value="USP_3"/>
    <property type="match status" value="1"/>
</dbReference>
<evidence type="ECO:0000256" key="1">
    <source>
        <dbReference type="SAM" id="MobiDB-lite"/>
    </source>
</evidence>
<organism evidence="3 4">
    <name type="scientific">Polarella glacialis</name>
    <name type="common">Dinoflagellate</name>
    <dbReference type="NCBI Taxonomy" id="89957"/>
    <lineage>
        <taxon>Eukaryota</taxon>
        <taxon>Sar</taxon>
        <taxon>Alveolata</taxon>
        <taxon>Dinophyceae</taxon>
        <taxon>Suessiales</taxon>
        <taxon>Suessiaceae</taxon>
        <taxon>Polarella</taxon>
    </lineage>
</organism>
<dbReference type="Pfam" id="PF00443">
    <property type="entry name" value="UCH"/>
    <property type="match status" value="1"/>
</dbReference>
<dbReference type="InterPro" id="IPR027417">
    <property type="entry name" value="P-loop_NTPase"/>
</dbReference>
<proteinExistence type="predicted"/>
<dbReference type="InterPro" id="IPR041228">
    <property type="entry name" value="Dynein_C"/>
</dbReference>
<gene>
    <name evidence="3" type="ORF">PGLA2088_LOCUS23652</name>
</gene>
<dbReference type="Proteomes" id="UP000626109">
    <property type="component" value="Unassembled WGS sequence"/>
</dbReference>
<dbReference type="Pfam" id="PF18198">
    <property type="entry name" value="AAA_lid_11"/>
    <property type="match status" value="1"/>
</dbReference>
<dbReference type="GO" id="GO:0030286">
    <property type="term" value="C:dynein complex"/>
    <property type="evidence" value="ECO:0007669"/>
    <property type="project" value="InterPro"/>
</dbReference>
<feature type="region of interest" description="Disordered" evidence="1">
    <location>
        <begin position="32"/>
        <end position="64"/>
    </location>
</feature>
<evidence type="ECO:0000313" key="3">
    <source>
        <dbReference type="EMBL" id="CAE8683841.1"/>
    </source>
</evidence>
<name>A0A813JSW2_POLGL</name>
<dbReference type="Gene3D" id="1.10.8.720">
    <property type="entry name" value="Region D6 of dynein motor"/>
    <property type="match status" value="1"/>
</dbReference>
<reference evidence="3" key="1">
    <citation type="submission" date="2021-02" db="EMBL/GenBank/DDBJ databases">
        <authorList>
            <person name="Dougan E. K."/>
            <person name="Rhodes N."/>
            <person name="Thang M."/>
            <person name="Chan C."/>
        </authorList>
    </citation>
    <scope>NUCLEOTIDE SEQUENCE</scope>
</reference>
<dbReference type="GO" id="GO:0016579">
    <property type="term" value="P:protein deubiquitination"/>
    <property type="evidence" value="ECO:0007669"/>
    <property type="project" value="InterPro"/>
</dbReference>
<dbReference type="Gene3D" id="3.40.50.300">
    <property type="entry name" value="P-loop containing nucleotide triphosphate hydrolases"/>
    <property type="match status" value="1"/>
</dbReference>
<dbReference type="InterPro" id="IPR026983">
    <property type="entry name" value="DHC"/>
</dbReference>
<feature type="region of interest" description="Disordered" evidence="1">
    <location>
        <begin position="1166"/>
        <end position="1211"/>
    </location>
</feature>
<dbReference type="InterPro" id="IPR004273">
    <property type="entry name" value="Dynein_heavy_D6_P-loop"/>
</dbReference>
<dbReference type="GO" id="GO:0004843">
    <property type="term" value="F:cysteine-type deubiquitinase activity"/>
    <property type="evidence" value="ECO:0007669"/>
    <property type="project" value="InterPro"/>
</dbReference>
<dbReference type="InterPro" id="IPR038765">
    <property type="entry name" value="Papain-like_cys_pep_sf"/>
</dbReference>
<dbReference type="SUPFAM" id="SSF54001">
    <property type="entry name" value="Cysteine proteinases"/>
    <property type="match status" value="1"/>
</dbReference>
<dbReference type="PROSITE" id="PS00972">
    <property type="entry name" value="USP_1"/>
    <property type="match status" value="1"/>
</dbReference>
<accession>A0A813JSW2</accession>
<dbReference type="GO" id="GO:0045505">
    <property type="term" value="F:dynein intermediate chain binding"/>
    <property type="evidence" value="ECO:0007669"/>
    <property type="project" value="InterPro"/>
</dbReference>
<dbReference type="Pfam" id="PF18199">
    <property type="entry name" value="Dynein_C"/>
    <property type="match status" value="1"/>
</dbReference>
<sequence length="1480" mass="163940">MDLSKMHTFYKYSLDAFVSVVTRAVNSISLRKPKEVAKEEPKAEDAPPPDAEEDGDEVEEEEAVEVVEEKEEEDIIELTGKDLKLRVDLLCRTITYFVWNYTRRGLLDADKLTVVTMITMKILVRAGKILPEEREILIRAPPDQNPPPMPENTRSWLTETQWAQIKTLETLDAFKKGGPLTQNIEQDSLGWKRWFSEERAESPDLPRSARDLTAFQRLFLLRVMRQDRIGAALTQFVVDNLGQDFVEQPYFDMEVAYEESTAIAPFFFVLFPGVDPTPTIEALGRKLQITEANGRLLNISMGQGQETIALNAINKMAKDGGWLMLQNIHLMQDWLKDLERALEVVEEFAHDDFRCFLTSEPPGLMQGCLWDLIPEPILQRCIKVADEAPADLKSNLRRAYSKFSQENIDACLKPKEFKATLFALCFFHSLISGRIKFGAQGWSKKYPFNDGDLAICGQVLKNYLNNAEALGTDVPWPDLRYIFGEIMYGGHITDPWDRRVNNTYLAVLITPELLVGGNLAPGFKSPDSSKLEYSHYTKYIEDRFPPEIPQMFGLHPNADIGFLTNQGISIFKTISEITGGGGGGGGGDISAAQAVITSYLGAMPVNLDMIEIRSRLKPDDYTPFIIVSLQEADRVNGLLDQLRSSMLELELGISGALNITDKMEALGADLQVNRVNALWKEVAYPSLKPLSSWFADMLQRYMQCMEWTTALKLLKSIWISGLFNSMSFLTSNMQVAARGNSLPLDYMTNRCRFYNTRELAEITGVPAEGVNVHGLFLEGAGWEDGKGEDEGYITESKMKDLHPVMPFCNVYAVHMDVMSWDCMYHCPVFSTSQRGATFLFQANIRMDPDDNEFRWVLAGAAMLTQVFMPFANCSGASRSKHFRDFGVPPPPCTITTIWYVVAIDPEFESTSLEHMVALPAAIEPAMSDLMPMPERMAKKGQKRKEARPVVVSGGRTEKQGGSAEGDDFPELDKTGRRGLVNLGNTCYLNSVLQCLNASAPFSDELLSLSPEGLGGLSASLCSIFKGIRGEDASCTIKGNAVSPKPLLTQLVSRFPWYRGNEQQDAHELLRTLLGSVSDEPTLAERKAEKAAKAEKKVTPRAPPGSPSCVSEKVVWQNFRGHLCAAVLCWNCRRVSVRRDPFLDLSLEMPPSSGAEAGMLGVTAAMRLDPPTKSSSSSKERPAEEAEEDDEADDEEEGFSRPMSKKEKSRKKAEAAAEAAAAARSTLEAEVDSAAGSSAASVLCFVLGPALTRVLTASENVRGSLLRSLGAGDTSAARALVDLAGLPSDAEFQSRRTETKVPDQELEACAEGPQPEIPEDSASLAAEAGSERGSDPEPESFETFEVELRREGKKDLRWGFSWCEEALEAGSLVLVCVDEDSVLDRWNLKRRAIGEEERVVHPGDRVVSVQGQTDLKEMKKVLRMQDEISISFTRSSHPALETQAGGKAAAPESDGEDAEDLQQRRQGFLETAARCELELPE</sequence>
<dbReference type="InterPro" id="IPR018200">
    <property type="entry name" value="USP_CS"/>
</dbReference>
<dbReference type="Gene3D" id="3.10.490.20">
    <property type="match status" value="1"/>
</dbReference>
<dbReference type="FunFam" id="1.10.8.720:FF:000002">
    <property type="entry name" value="Dynein heavy chain 9, axonemal"/>
    <property type="match status" value="1"/>
</dbReference>
<feature type="non-terminal residue" evidence="3">
    <location>
        <position position="1"/>
    </location>
</feature>
<evidence type="ECO:0000259" key="2">
    <source>
        <dbReference type="PROSITE" id="PS50235"/>
    </source>
</evidence>
<feature type="domain" description="USP" evidence="2">
    <location>
        <begin position="977"/>
        <end position="1480"/>
    </location>
</feature>
<feature type="compositionally biased region" description="Acidic residues" evidence="1">
    <location>
        <begin position="1184"/>
        <end position="1196"/>
    </location>
</feature>
<dbReference type="InterPro" id="IPR041658">
    <property type="entry name" value="AAA_lid_11"/>
</dbReference>
<feature type="compositionally biased region" description="Basic and acidic residues" evidence="1">
    <location>
        <begin position="32"/>
        <end position="45"/>
    </location>
</feature>
<dbReference type="PANTHER" id="PTHR22878">
    <property type="entry name" value="DYNEIN HEAVY CHAIN 6, AXONEMAL-LIKE-RELATED"/>
    <property type="match status" value="1"/>
</dbReference>
<dbReference type="GO" id="GO:0008569">
    <property type="term" value="F:minus-end-directed microtubule motor activity"/>
    <property type="evidence" value="ECO:0007669"/>
    <property type="project" value="InterPro"/>
</dbReference>
<comment type="caution">
    <text evidence="3">The sequence shown here is derived from an EMBL/GenBank/DDBJ whole genome shotgun (WGS) entry which is preliminary data.</text>
</comment>
<dbReference type="PANTHER" id="PTHR22878:SF69">
    <property type="entry name" value="DYNEIN HEAVY CHAIN"/>
    <property type="match status" value="1"/>
</dbReference>
<dbReference type="EMBL" id="CAJNNW010026232">
    <property type="protein sequence ID" value="CAE8683841.1"/>
    <property type="molecule type" value="Genomic_DNA"/>
</dbReference>
<dbReference type="InterPro" id="IPR042219">
    <property type="entry name" value="AAA_lid_11_sf"/>
</dbReference>
<dbReference type="GO" id="GO:0051959">
    <property type="term" value="F:dynein light intermediate chain binding"/>
    <property type="evidence" value="ECO:0007669"/>
    <property type="project" value="InterPro"/>
</dbReference>
<dbReference type="InterPro" id="IPR001394">
    <property type="entry name" value="Peptidase_C19_UCH"/>
</dbReference>
<feature type="compositionally biased region" description="Acidic residues" evidence="1">
    <location>
        <begin position="50"/>
        <end position="64"/>
    </location>
</feature>
<dbReference type="GO" id="GO:0007018">
    <property type="term" value="P:microtubule-based movement"/>
    <property type="evidence" value="ECO:0007669"/>
    <property type="project" value="InterPro"/>
</dbReference>
<dbReference type="Gene3D" id="1.10.8.1220">
    <property type="match status" value="1"/>
</dbReference>
<dbReference type="InterPro" id="IPR028889">
    <property type="entry name" value="USP"/>
</dbReference>
<feature type="compositionally biased region" description="Basic and acidic residues" evidence="1">
    <location>
        <begin position="1291"/>
        <end position="1302"/>
    </location>
</feature>
<dbReference type="Pfam" id="PF03028">
    <property type="entry name" value="Dynein_heavy"/>
    <property type="match status" value="1"/>
</dbReference>
<evidence type="ECO:0000313" key="4">
    <source>
        <dbReference type="Proteomes" id="UP000626109"/>
    </source>
</evidence>
<dbReference type="InterPro" id="IPR043160">
    <property type="entry name" value="Dynein_C_barrel"/>
</dbReference>